<dbReference type="SUPFAM" id="SSF51735">
    <property type="entry name" value="NAD(P)-binding Rossmann-fold domains"/>
    <property type="match status" value="1"/>
</dbReference>
<evidence type="ECO:0000313" key="3">
    <source>
        <dbReference type="Proteomes" id="UP000177159"/>
    </source>
</evidence>
<gene>
    <name evidence="2" type="ORF">A3C24_05295</name>
</gene>
<accession>A0A1F7GTX9</accession>
<dbReference type="Proteomes" id="UP000177159">
    <property type="component" value="Unassembled WGS sequence"/>
</dbReference>
<evidence type="ECO:0000259" key="1">
    <source>
        <dbReference type="Pfam" id="PF02558"/>
    </source>
</evidence>
<dbReference type="AlphaFoldDB" id="A0A1F7GTX9"/>
<dbReference type="InterPro" id="IPR013332">
    <property type="entry name" value="KPR_N"/>
</dbReference>
<organism evidence="2 3">
    <name type="scientific">Candidatus Roizmanbacteria bacterium RIFCSPHIGHO2_02_FULL_37_24</name>
    <dbReference type="NCBI Taxonomy" id="1802037"/>
    <lineage>
        <taxon>Bacteria</taxon>
        <taxon>Candidatus Roizmaniibacteriota</taxon>
    </lineage>
</organism>
<dbReference type="InterPro" id="IPR036291">
    <property type="entry name" value="NAD(P)-bd_dom_sf"/>
</dbReference>
<comment type="caution">
    <text evidence="2">The sequence shown here is derived from an EMBL/GenBank/DDBJ whole genome shotgun (WGS) entry which is preliminary data.</text>
</comment>
<proteinExistence type="predicted"/>
<dbReference type="Pfam" id="PF02558">
    <property type="entry name" value="ApbA"/>
    <property type="match status" value="1"/>
</dbReference>
<dbReference type="EMBL" id="MFZM01000041">
    <property type="protein sequence ID" value="OGK22549.1"/>
    <property type="molecule type" value="Genomic_DNA"/>
</dbReference>
<protein>
    <recommendedName>
        <fullName evidence="1">Ketopantoate reductase N-terminal domain-containing protein</fullName>
    </recommendedName>
</protein>
<feature type="domain" description="Ketopantoate reductase N-terminal" evidence="1">
    <location>
        <begin position="18"/>
        <end position="157"/>
    </location>
</feature>
<dbReference type="Gene3D" id="3.40.50.720">
    <property type="entry name" value="NAD(P)-binding Rossmann-like Domain"/>
    <property type="match status" value="1"/>
</dbReference>
<reference evidence="2 3" key="1">
    <citation type="journal article" date="2016" name="Nat. Commun.">
        <title>Thousands of microbial genomes shed light on interconnected biogeochemical processes in an aquifer system.</title>
        <authorList>
            <person name="Anantharaman K."/>
            <person name="Brown C.T."/>
            <person name="Hug L.A."/>
            <person name="Sharon I."/>
            <person name="Castelle C.J."/>
            <person name="Probst A.J."/>
            <person name="Thomas B.C."/>
            <person name="Singh A."/>
            <person name="Wilkins M.J."/>
            <person name="Karaoz U."/>
            <person name="Brodie E.L."/>
            <person name="Williams K.H."/>
            <person name="Hubbard S.S."/>
            <person name="Banfield J.F."/>
        </authorList>
    </citation>
    <scope>NUCLEOTIDE SEQUENCE [LARGE SCALE GENOMIC DNA]</scope>
</reference>
<name>A0A1F7GTX9_9BACT</name>
<evidence type="ECO:0000313" key="2">
    <source>
        <dbReference type="EMBL" id="OGK22549.1"/>
    </source>
</evidence>
<sequence>MSERERPTEVLQPHSSVAIISMGQTGSYFAHEILLHSGVPVHGVVRALPEQRPRHIDESVMLSDSLTDVLGNDQPPELIIVATPIHKTQEVLTSLADANYNEPVTVLLTQNGVGIGDKAIDTLQGHDNFRIVRGSLFASVSFDPAGRLRYDRDHRRIAFAPVVISEQDPDEVYEETLRVQRFFDALGHETHVVEDDIAMEWTKLLGNSFGRSMVIYGGIPSEVLNDPTLYQLEVESFLARANAMHKAGIPIVRFPWLNLRSMERKLRLTRIATIDRRSPFGRWVRNKAAETYIRGRGDVPPAAARKLDDEGILDPEIPEYAGPFVELAQRHGCPVPVLDFEMLKFYYQHEGTGPIQPQYGLMLEDVLPEDPYPDSAE</sequence>